<comment type="caution">
    <text evidence="1">The sequence shown here is derived from an EMBL/GenBank/DDBJ whole genome shotgun (WGS) entry which is preliminary data.</text>
</comment>
<gene>
    <name evidence="1" type="ORF">S03H2_65949</name>
</gene>
<proteinExistence type="predicted"/>
<reference evidence="1" key="1">
    <citation type="journal article" date="2014" name="Front. Microbiol.">
        <title>High frequency of phylogenetically diverse reductive dehalogenase-homologous genes in deep subseafloor sedimentary metagenomes.</title>
        <authorList>
            <person name="Kawai M."/>
            <person name="Futagami T."/>
            <person name="Toyoda A."/>
            <person name="Takaki Y."/>
            <person name="Nishi S."/>
            <person name="Hori S."/>
            <person name="Arai W."/>
            <person name="Tsubouchi T."/>
            <person name="Morono Y."/>
            <person name="Uchiyama I."/>
            <person name="Ito T."/>
            <person name="Fujiyama A."/>
            <person name="Inagaki F."/>
            <person name="Takami H."/>
        </authorList>
    </citation>
    <scope>NUCLEOTIDE SEQUENCE</scope>
    <source>
        <strain evidence="1">Expedition CK06-06</strain>
    </source>
</reference>
<organism evidence="1">
    <name type="scientific">marine sediment metagenome</name>
    <dbReference type="NCBI Taxonomy" id="412755"/>
    <lineage>
        <taxon>unclassified sequences</taxon>
        <taxon>metagenomes</taxon>
        <taxon>ecological metagenomes</taxon>
    </lineage>
</organism>
<dbReference type="EMBL" id="BARU01043002">
    <property type="protein sequence ID" value="GAH77245.1"/>
    <property type="molecule type" value="Genomic_DNA"/>
</dbReference>
<dbReference type="AlphaFoldDB" id="X1J6T4"/>
<protein>
    <submittedName>
        <fullName evidence="1">Uncharacterized protein</fullName>
    </submittedName>
</protein>
<name>X1J6T4_9ZZZZ</name>
<sequence>MRFFFSLTDYFLCLNQPEELIFLLINIYKRCGNITIMGDKTINSIEASIFKKRKEINKPKTPELKSKIKGSYFPG</sequence>
<accession>X1J6T4</accession>
<evidence type="ECO:0000313" key="1">
    <source>
        <dbReference type="EMBL" id="GAH77245.1"/>
    </source>
</evidence>